<proteinExistence type="predicted"/>
<dbReference type="AlphaFoldDB" id="A0AA37SI88"/>
<reference evidence="3" key="1">
    <citation type="journal article" date="2019" name="Int. J. Syst. Evol. Microbiol.">
        <title>The Global Catalogue of Microorganisms (GCM) 10K type strain sequencing project: providing services to taxonomists for standard genome sequencing and annotation.</title>
        <authorList>
            <consortium name="The Broad Institute Genomics Platform"/>
            <consortium name="The Broad Institute Genome Sequencing Center for Infectious Disease"/>
            <person name="Wu L."/>
            <person name="Ma J."/>
        </authorList>
    </citation>
    <scope>NUCLEOTIDE SEQUENCE [LARGE SCALE GENOMIC DNA]</scope>
    <source>
        <strain evidence="3">NBRC 12467</strain>
    </source>
</reference>
<sequence length="164" mass="18955">MTSGTDVCSKASRQSYDPQQHGDTPVHNEEECREWLRESRRRKCLPERIEIFNVIQGRWIAVTQENLAAHYARGYWDPIGLGKAWEEIETGAIADPEAELTFREDAEFLGKHVFGTLRETPETPDERISVVVEEFYPAWEELEQAPPPTPQLLSFEKRLDARMP</sequence>
<feature type="compositionally biased region" description="Polar residues" evidence="1">
    <location>
        <begin position="1"/>
        <end position="22"/>
    </location>
</feature>
<organism evidence="2 3">
    <name type="scientific">Gluconobacter sphaericus NBRC 12467</name>
    <dbReference type="NCBI Taxonomy" id="1307951"/>
    <lineage>
        <taxon>Bacteria</taxon>
        <taxon>Pseudomonadati</taxon>
        <taxon>Pseudomonadota</taxon>
        <taxon>Alphaproteobacteria</taxon>
        <taxon>Acetobacterales</taxon>
        <taxon>Acetobacteraceae</taxon>
        <taxon>Gluconobacter</taxon>
    </lineage>
</organism>
<feature type="region of interest" description="Disordered" evidence="1">
    <location>
        <begin position="1"/>
        <end position="28"/>
    </location>
</feature>
<evidence type="ECO:0000313" key="3">
    <source>
        <dbReference type="Proteomes" id="UP001156708"/>
    </source>
</evidence>
<evidence type="ECO:0000256" key="1">
    <source>
        <dbReference type="SAM" id="MobiDB-lite"/>
    </source>
</evidence>
<accession>A0AA37SI88</accession>
<dbReference type="Proteomes" id="UP001156708">
    <property type="component" value="Unassembled WGS sequence"/>
</dbReference>
<evidence type="ECO:0000313" key="2">
    <source>
        <dbReference type="EMBL" id="GLQ86207.1"/>
    </source>
</evidence>
<name>A0AA37SI88_9PROT</name>
<gene>
    <name evidence="2" type="ORF">GCM10007872_31200</name>
</gene>
<dbReference type="RefSeq" id="WP_194257269.1">
    <property type="nucleotide sequence ID" value="NZ_BSNZ01000053.1"/>
</dbReference>
<comment type="caution">
    <text evidence="2">The sequence shown here is derived from an EMBL/GenBank/DDBJ whole genome shotgun (WGS) entry which is preliminary data.</text>
</comment>
<dbReference type="EMBL" id="BSNZ01000053">
    <property type="protein sequence ID" value="GLQ86207.1"/>
    <property type="molecule type" value="Genomic_DNA"/>
</dbReference>
<keyword evidence="3" id="KW-1185">Reference proteome</keyword>
<protein>
    <submittedName>
        <fullName evidence="2">Uncharacterized protein</fullName>
    </submittedName>
</protein>